<organism evidence="3 4">
    <name type="scientific">Geoalkalibacter ferrihydriticus DSM 17813</name>
    <dbReference type="NCBI Taxonomy" id="1121915"/>
    <lineage>
        <taxon>Bacteria</taxon>
        <taxon>Pseudomonadati</taxon>
        <taxon>Thermodesulfobacteriota</taxon>
        <taxon>Desulfuromonadia</taxon>
        <taxon>Desulfuromonadales</taxon>
        <taxon>Geoalkalibacteraceae</taxon>
        <taxon>Geoalkalibacter</taxon>
    </lineage>
</organism>
<feature type="signal peptide" evidence="2">
    <location>
        <begin position="1"/>
        <end position="17"/>
    </location>
</feature>
<dbReference type="PROSITE" id="PS51257">
    <property type="entry name" value="PROKAR_LIPOPROTEIN"/>
    <property type="match status" value="1"/>
</dbReference>
<evidence type="ECO:0000313" key="3">
    <source>
        <dbReference type="EMBL" id="KIH76632.1"/>
    </source>
</evidence>
<evidence type="ECO:0000256" key="1">
    <source>
        <dbReference type="ARBA" id="ARBA00022729"/>
    </source>
</evidence>
<dbReference type="SUPFAM" id="SSF89392">
    <property type="entry name" value="Prokaryotic lipoproteins and lipoprotein localization factors"/>
    <property type="match status" value="1"/>
</dbReference>
<dbReference type="AlphaFoldDB" id="A0A0C2HV35"/>
<keyword evidence="1 2" id="KW-0732">Signal</keyword>
<reference evidence="3 4" key="1">
    <citation type="submission" date="2014-12" db="EMBL/GenBank/DDBJ databases">
        <title>Genomes of Geoalkalibacter ferrihydriticus and Geoalkalibacter subterraneus, two haloalkaliphilic metal-reducing members of the Geobacteraceae.</title>
        <authorList>
            <person name="Badalamenti J.P."/>
            <person name="Torres C.I."/>
            <person name="Krajmalnik-Brown R."/>
            <person name="Bond D.R."/>
        </authorList>
    </citation>
    <scope>NUCLEOTIDE SEQUENCE [LARGE SCALE GENOMIC DNA]</scope>
    <source>
        <strain evidence="3 4">DSM 17813</strain>
    </source>
</reference>
<evidence type="ECO:0000256" key="2">
    <source>
        <dbReference type="SAM" id="SignalP"/>
    </source>
</evidence>
<feature type="chain" id="PRO_5002149886" description="DUF4292 domain-containing protein" evidence="2">
    <location>
        <begin position="18"/>
        <end position="258"/>
    </location>
</feature>
<dbReference type="RefSeq" id="WP_040099349.1">
    <property type="nucleotide sequence ID" value="NZ_JWJD01000003.1"/>
</dbReference>
<sequence>MLRFLFLLSLFMLTACAPRPKVVVPEIEPTEVLVQTLLERLAQHAEIAHSLEGFARVRIVHPERRLGANQVLFVEKPDRLRSETLSPFGQPVLLAATDGDMFSVYLPGDRSFYRGAATLHNIQRFVPIPLHVADLVHIVLYDPPVIAYTRTSLKIEPQRGYVLTLEAAAGVRQEMVFDGSLRLREANYYQDASLHMTIRYDQFSEENSRDFPLTIEMRMPELGTRATVDLRDIELNPSIPVERFSLTPPDGVPILPIP</sequence>
<protein>
    <recommendedName>
        <fullName evidence="5">DUF4292 domain-containing protein</fullName>
    </recommendedName>
</protein>
<dbReference type="Gene3D" id="2.50.20.10">
    <property type="entry name" value="Lipoprotein localisation LolA/LolB/LppX"/>
    <property type="match status" value="1"/>
</dbReference>
<keyword evidence="4" id="KW-1185">Reference proteome</keyword>
<evidence type="ECO:0008006" key="5">
    <source>
        <dbReference type="Google" id="ProtNLM"/>
    </source>
</evidence>
<dbReference type="Proteomes" id="UP000035068">
    <property type="component" value="Unassembled WGS sequence"/>
</dbReference>
<evidence type="ECO:0000313" key="4">
    <source>
        <dbReference type="Proteomes" id="UP000035068"/>
    </source>
</evidence>
<accession>A0A0C2HV35</accession>
<dbReference type="InterPro" id="IPR029046">
    <property type="entry name" value="LolA/LolB/LppX"/>
</dbReference>
<gene>
    <name evidence="3" type="ORF">GFER_10780</name>
</gene>
<comment type="caution">
    <text evidence="3">The sequence shown here is derived from an EMBL/GenBank/DDBJ whole genome shotgun (WGS) entry which is preliminary data.</text>
</comment>
<dbReference type="EMBL" id="JWJD01000003">
    <property type="protein sequence ID" value="KIH76632.1"/>
    <property type="molecule type" value="Genomic_DNA"/>
</dbReference>
<proteinExistence type="predicted"/>
<name>A0A0C2HV35_9BACT</name>